<accession>A0ACC2IIN3</accession>
<proteinExistence type="predicted"/>
<evidence type="ECO:0000313" key="2">
    <source>
        <dbReference type="Proteomes" id="UP001153331"/>
    </source>
</evidence>
<sequence>MHPLIGHTKVAAIWSGVFECSLWWNDPPQSVPEAPAVVAHERTHGSFTCLLLRATPSPNFYGDAAPARIRSTACLRKHAARKADILQVRAQCAPTRTPTFTMGGSSKAKPPTTPGAPPTAASAEMPGPSTPGSSNKRVNAVDTIPTTPGSSKRPKRAKAISGKGNMRKHGVQETAGSFVTKIWEKEAECAAYLGYTRSKGYPGGLARLRGRTADQQGRQHVYQADHNGVKAHRVALVVAQARRSIENARSGADVYTSEEIEKMYAKFDEQEGRVCPRIDTAAELILPKLGPFTNLVECDLEAYTRTLAIIKYLQYSTRAPWDSRFGSQRWDQRLAVTQNHVPLWMQPGNESTPTVAAVAPDDPLKPAGISGPSRPAIRMRPAARREHLFNQVRLAFRLSERQGQIHTLVLFQEGESEEGDDDIEINAATEHWARVQAAVWGPKWDPSKGLLWLIVRPAIPDEVIMEDALPLEMEQILVVKDGDIHPIVAQEVDNTEDQASSLVTDGYSKPVRNFAIDATEAATRNKDRLRYNTHQASGLDTTAQVL</sequence>
<gene>
    <name evidence="1" type="ORF">OPT61_g3202</name>
</gene>
<comment type="caution">
    <text evidence="1">The sequence shown here is derived from an EMBL/GenBank/DDBJ whole genome shotgun (WGS) entry which is preliminary data.</text>
</comment>
<keyword evidence="2" id="KW-1185">Reference proteome</keyword>
<evidence type="ECO:0000313" key="1">
    <source>
        <dbReference type="EMBL" id="KAJ8115065.1"/>
    </source>
</evidence>
<dbReference type="EMBL" id="JAPHNI010000160">
    <property type="protein sequence ID" value="KAJ8115065.1"/>
    <property type="molecule type" value="Genomic_DNA"/>
</dbReference>
<name>A0ACC2IIN3_9PLEO</name>
<protein>
    <submittedName>
        <fullName evidence="1">Uncharacterized protein</fullName>
    </submittedName>
</protein>
<reference evidence="1" key="1">
    <citation type="submission" date="2022-11" db="EMBL/GenBank/DDBJ databases">
        <title>Genome Sequence of Boeremia exigua.</title>
        <authorList>
            <person name="Buettner E."/>
        </authorList>
    </citation>
    <scope>NUCLEOTIDE SEQUENCE</scope>
    <source>
        <strain evidence="1">CU02</strain>
    </source>
</reference>
<organism evidence="1 2">
    <name type="scientific">Boeremia exigua</name>
    <dbReference type="NCBI Taxonomy" id="749465"/>
    <lineage>
        <taxon>Eukaryota</taxon>
        <taxon>Fungi</taxon>
        <taxon>Dikarya</taxon>
        <taxon>Ascomycota</taxon>
        <taxon>Pezizomycotina</taxon>
        <taxon>Dothideomycetes</taxon>
        <taxon>Pleosporomycetidae</taxon>
        <taxon>Pleosporales</taxon>
        <taxon>Pleosporineae</taxon>
        <taxon>Didymellaceae</taxon>
        <taxon>Boeremia</taxon>
    </lineage>
</organism>
<dbReference type="Proteomes" id="UP001153331">
    <property type="component" value="Unassembled WGS sequence"/>
</dbReference>